<evidence type="ECO:0000256" key="2">
    <source>
        <dbReference type="ARBA" id="ARBA00010446"/>
    </source>
</evidence>
<comment type="caution">
    <text evidence="8">The sequence shown here is derived from an EMBL/GenBank/DDBJ whole genome shotgun (WGS) entry which is preliminary data.</text>
</comment>
<evidence type="ECO:0000256" key="5">
    <source>
        <dbReference type="ARBA" id="ARBA00022729"/>
    </source>
</evidence>
<keyword evidence="4 7" id="KW-0964">Secreted</keyword>
<dbReference type="GO" id="GO:0009277">
    <property type="term" value="C:fungal-type cell wall"/>
    <property type="evidence" value="ECO:0007669"/>
    <property type="project" value="InterPro"/>
</dbReference>
<proteinExistence type="inferred from homology"/>
<keyword evidence="6 7" id="KW-1015">Disulfide bond</keyword>
<dbReference type="GO" id="GO:0005199">
    <property type="term" value="F:structural constituent of cell wall"/>
    <property type="evidence" value="ECO:0007669"/>
    <property type="project" value="InterPro"/>
</dbReference>
<evidence type="ECO:0000256" key="6">
    <source>
        <dbReference type="ARBA" id="ARBA00023157"/>
    </source>
</evidence>
<comment type="similarity">
    <text evidence="2 7">Belongs to the fungal hydrophobin family.</text>
</comment>
<evidence type="ECO:0000313" key="9">
    <source>
        <dbReference type="EMBL" id="TRM59319.1"/>
    </source>
</evidence>
<evidence type="ECO:0000313" key="10">
    <source>
        <dbReference type="Proteomes" id="UP000320762"/>
    </source>
</evidence>
<dbReference type="InterPro" id="IPR019778">
    <property type="entry name" value="Class_I_Hydrophobin_CS"/>
</dbReference>
<evidence type="ECO:0000256" key="7">
    <source>
        <dbReference type="RuleBase" id="RU365009"/>
    </source>
</evidence>
<dbReference type="PROSITE" id="PS00956">
    <property type="entry name" value="HYDROPHOBIN"/>
    <property type="match status" value="1"/>
</dbReference>
<keyword evidence="10" id="KW-1185">Reference proteome</keyword>
<comment type="subcellular location">
    <subcellularLocation>
        <location evidence="1 7">Secreted</location>
        <location evidence="1 7">Cell wall</location>
    </subcellularLocation>
</comment>
<dbReference type="AlphaFoldDB" id="A0A550BV36"/>
<evidence type="ECO:0000256" key="3">
    <source>
        <dbReference type="ARBA" id="ARBA00022512"/>
    </source>
</evidence>
<evidence type="ECO:0000256" key="4">
    <source>
        <dbReference type="ARBA" id="ARBA00022525"/>
    </source>
</evidence>
<keyword evidence="5 7" id="KW-0732">Signal</keyword>
<dbReference type="EMBL" id="VDMD01000070">
    <property type="protein sequence ID" value="TRM56415.1"/>
    <property type="molecule type" value="Genomic_DNA"/>
</dbReference>
<dbReference type="Pfam" id="PF01185">
    <property type="entry name" value="Hydrophobin"/>
    <property type="match status" value="1"/>
</dbReference>
<dbReference type="STRING" id="97359.A0A550BV36"/>
<protein>
    <recommendedName>
        <fullName evidence="7">Hydrophobin</fullName>
    </recommendedName>
</protein>
<dbReference type="OrthoDB" id="4225815at2759"/>
<dbReference type="InterPro" id="IPR001338">
    <property type="entry name" value="Class_I_Hydrophobin"/>
</dbReference>
<reference evidence="8" key="2">
    <citation type="submission" date="2019-06" db="EMBL/GenBank/DDBJ databases">
        <authorList>
            <consortium name="DOE Joint Genome Institute"/>
            <person name="Ahrendt S.R."/>
            <person name="Cantor M.N."/>
            <person name="Hua S.X."/>
        </authorList>
    </citation>
    <scope>NUCLEOTIDE SEQUENCE</scope>
    <source>
        <strain evidence="8">NL-1724</strain>
    </source>
</reference>
<keyword evidence="3 7" id="KW-0134">Cell wall</keyword>
<organism evidence="8 10">
    <name type="scientific">Schizophyllum amplum</name>
    <dbReference type="NCBI Taxonomy" id="97359"/>
    <lineage>
        <taxon>Eukaryota</taxon>
        <taxon>Fungi</taxon>
        <taxon>Dikarya</taxon>
        <taxon>Basidiomycota</taxon>
        <taxon>Agaricomycotina</taxon>
        <taxon>Agaricomycetes</taxon>
        <taxon>Agaricomycetidae</taxon>
        <taxon>Agaricales</taxon>
        <taxon>Schizophyllaceae</taxon>
        <taxon>Schizophyllum</taxon>
    </lineage>
</organism>
<dbReference type="EMBL" id="VDMD01000028">
    <property type="protein sequence ID" value="TRM59319.1"/>
    <property type="molecule type" value="Genomic_DNA"/>
</dbReference>
<evidence type="ECO:0000256" key="1">
    <source>
        <dbReference type="ARBA" id="ARBA00004191"/>
    </source>
</evidence>
<accession>A0A550BV36</accession>
<dbReference type="Proteomes" id="UP000320762">
    <property type="component" value="Unassembled WGS sequence"/>
</dbReference>
<dbReference type="SMART" id="SM00075">
    <property type="entry name" value="HYDRO"/>
    <property type="match status" value="1"/>
</dbReference>
<evidence type="ECO:0000313" key="8">
    <source>
        <dbReference type="EMBL" id="TRM56415.1"/>
    </source>
</evidence>
<sequence length="142" mass="13744">MRGLPVVGGVVDGIVGGAGGIVGGAGNGGSPVDGAGGETATVTVTEKYCPPTGTVTSNGQCNTGKIQCCDKVTKVKDTGSDILSGLLNIGLVLDDLVGIQCSPIDVIAVGSGSSCTGQVACCKDDTFNGVVNIACSPVNVSL</sequence>
<reference evidence="8 10" key="1">
    <citation type="journal article" date="2019" name="New Phytol.">
        <title>Comparative genomics reveals unique wood-decay strategies and fruiting body development in the Schizophyllaceae.</title>
        <authorList>
            <person name="Almasi E."/>
            <person name="Sahu N."/>
            <person name="Krizsan K."/>
            <person name="Balint B."/>
            <person name="Kovacs G.M."/>
            <person name="Kiss B."/>
            <person name="Cseklye J."/>
            <person name="Drula E."/>
            <person name="Henrissat B."/>
            <person name="Nagy I."/>
            <person name="Chovatia M."/>
            <person name="Adam C."/>
            <person name="LaButti K."/>
            <person name="Lipzen A."/>
            <person name="Riley R."/>
            <person name="Grigoriev I.V."/>
            <person name="Nagy L.G."/>
        </authorList>
    </citation>
    <scope>NUCLEOTIDE SEQUENCE [LARGE SCALE GENOMIC DNA]</scope>
    <source>
        <strain evidence="8 10">NL-1724</strain>
    </source>
</reference>
<dbReference type="CDD" id="cd23507">
    <property type="entry name" value="hydrophobin_I"/>
    <property type="match status" value="1"/>
</dbReference>
<gene>
    <name evidence="9" type="ORF">BD626DRAFT_408951</name>
    <name evidence="8" type="ORF">BD626DRAFT_413983</name>
</gene>
<name>A0A550BV36_9AGAR</name>